<feature type="region of interest" description="Disordered" evidence="1">
    <location>
        <begin position="205"/>
        <end position="302"/>
    </location>
</feature>
<feature type="compositionally biased region" description="Basic and acidic residues" evidence="1">
    <location>
        <begin position="247"/>
        <end position="275"/>
    </location>
</feature>
<feature type="compositionally biased region" description="Basic and acidic residues" evidence="1">
    <location>
        <begin position="120"/>
        <end position="133"/>
    </location>
</feature>
<feature type="compositionally biased region" description="Basic and acidic residues" evidence="1">
    <location>
        <begin position="164"/>
        <end position="176"/>
    </location>
</feature>
<dbReference type="AlphaFoldDB" id="A0A4Q4M099"/>
<dbReference type="EMBL" id="PDXA01000115">
    <property type="protein sequence ID" value="RYN22180.1"/>
    <property type="molecule type" value="Genomic_DNA"/>
</dbReference>
<dbReference type="Proteomes" id="UP000292402">
    <property type="component" value="Unassembled WGS sequence"/>
</dbReference>
<protein>
    <submittedName>
        <fullName evidence="2">Uncharacterized protein</fullName>
    </submittedName>
</protein>
<feature type="compositionally biased region" description="Basic and acidic residues" evidence="1">
    <location>
        <begin position="291"/>
        <end position="302"/>
    </location>
</feature>
<accession>A0A4Q4M099</accession>
<comment type="caution">
    <text evidence="2">The sequence shown here is derived from an EMBL/GenBank/DDBJ whole genome shotgun (WGS) entry which is preliminary data.</text>
</comment>
<evidence type="ECO:0000313" key="2">
    <source>
        <dbReference type="EMBL" id="RYN22180.1"/>
    </source>
</evidence>
<reference evidence="3" key="1">
    <citation type="journal article" date="2019" name="bioRxiv">
        <title>Genomics, evolutionary history and diagnostics of the Alternaria alternata species group including apple and Asian pear pathotypes.</title>
        <authorList>
            <person name="Armitage A.D."/>
            <person name="Cockerton H.M."/>
            <person name="Sreenivasaprasad S."/>
            <person name="Woodhall J.W."/>
            <person name="Lane C.R."/>
            <person name="Harrison R.J."/>
            <person name="Clarkson J.P."/>
        </authorList>
    </citation>
    <scope>NUCLEOTIDE SEQUENCE [LARGE SCALE GENOMIC DNA]</scope>
    <source>
        <strain evidence="3">FERA 1082</strain>
    </source>
</reference>
<evidence type="ECO:0000313" key="3">
    <source>
        <dbReference type="Proteomes" id="UP000292402"/>
    </source>
</evidence>
<gene>
    <name evidence="2" type="ORF">AA0114_g12914</name>
</gene>
<organism evidence="2 3">
    <name type="scientific">Alternaria tenuissima</name>
    <dbReference type="NCBI Taxonomy" id="119927"/>
    <lineage>
        <taxon>Eukaryota</taxon>
        <taxon>Fungi</taxon>
        <taxon>Dikarya</taxon>
        <taxon>Ascomycota</taxon>
        <taxon>Pezizomycotina</taxon>
        <taxon>Dothideomycetes</taxon>
        <taxon>Pleosporomycetidae</taxon>
        <taxon>Pleosporales</taxon>
        <taxon>Pleosporineae</taxon>
        <taxon>Pleosporaceae</taxon>
        <taxon>Alternaria</taxon>
        <taxon>Alternaria sect. Alternaria</taxon>
        <taxon>Alternaria alternata complex</taxon>
    </lineage>
</organism>
<proteinExistence type="predicted"/>
<sequence>MREGMRYERGGKGKYWILKPGDNENQPLINKVTSSCARTISPGAYCALEYNYYGSAEEDEDPTLNPEDERLFDNARTLEFGDWNSRMYSEPLIITASTNRNLLQPTKENKRRRKSQIKQIQEDYGRGKHRDDSSSGEPSNTKSRLGVVSNLMRQKSSSSSSSGKSERSQLVDLVVEDHEAENIERVRARKEGGPGWNEVEQKHFVHTYPQEGQEEEVRQGLNPDEPQPHNPEAAHNLDAAVDEEDSKNEHKPLVNEEAQHWKTRDVSAAADRDAPDDKDDSDGPSPQYGSFREERNVWGADH</sequence>
<evidence type="ECO:0000256" key="1">
    <source>
        <dbReference type="SAM" id="MobiDB-lite"/>
    </source>
</evidence>
<name>A0A4Q4M099_9PLEO</name>
<feature type="region of interest" description="Disordered" evidence="1">
    <location>
        <begin position="101"/>
        <end position="176"/>
    </location>
</feature>